<keyword evidence="1" id="KW-0004">4Fe-4S</keyword>
<evidence type="ECO:0000259" key="6">
    <source>
        <dbReference type="Pfam" id="PF25275"/>
    </source>
</evidence>
<name>A0A517NK59_9BACT</name>
<feature type="domain" description="Golvesin/Xly CBD-like" evidence="6">
    <location>
        <begin position="594"/>
        <end position="718"/>
    </location>
</feature>
<dbReference type="KEGG" id="rlc:K227x_59550"/>
<dbReference type="Proteomes" id="UP000318538">
    <property type="component" value="Chromosome"/>
</dbReference>
<dbReference type="GO" id="GO:0046872">
    <property type="term" value="F:metal ion binding"/>
    <property type="evidence" value="ECO:0007669"/>
    <property type="project" value="UniProtKB-KW"/>
</dbReference>
<keyword evidence="7" id="KW-0456">Lyase</keyword>
<sequence>MKLPELASMRMAFQQFGGPAFRPLRWAMGTWLALAILSPARADDAAQYDVVIYGGTSAAITTAVQSRQMGKSVIIVCPETHLGGLTSGGLGWTDSGNKNAIGGLSRQFYHRVWQHYQQPQNWRWESQSKFGGRNQSGPRQAGDGSTMWVFEPHVAEQIFDNWMAEHKVPVRRNQWLDRSDGGVTINNGRIESFRTTDGHVYRGKMFVDVTYEGDLMAAAGVDYHVGREASSVYDESYNGVQVGVLHHAHHFKQPVDPYVTPGDPSSGLLPLISGDPPGKRGEADDRVQAYCFRMCLTNVDDNRIPFAKPAGYDADEYALLLRVFDTGWRDMFQKFDPMPNRKTDTNNHGPVSTDYIGANYDYPEADYERRKEIIADHERYQKGLMYFMANDDRVPEDVRTAMSKWGLPKDEFPDTGGWPHQLYIREARRMIGHYVMTQQDCLDQKETPSSIGMGSYTLDSHNTQRYVKPDGFVQNEGDIGVHTPRPYRISYGSIVPKKSQCQNLLVPVCVSSSHIAFGSIRMEPVFMILGQSAATAACLSIDQDIAVQDLDYAALRDQLISDGQVLQWDRAAAPKSKRDHDSFSSRQLEGTVVDDMNAKFSGLWNQSMANQPFVDIGYHHNRAEPDADASATFTAKLAAGRYRVQLAYPVNSNRATNVPVTIKHADGETKVVVNQRTAPTVDRLFVDLGQYTFGAGGDASVRVQTAGTDGYVVVDAVRWLPVKND</sequence>
<accession>A0A517NK59</accession>
<dbReference type="InterPro" id="IPR036188">
    <property type="entry name" value="FAD/NAD-bd_sf"/>
</dbReference>
<dbReference type="PANTHER" id="PTHR43498">
    <property type="entry name" value="FERREDOXIN:COB-COM HETERODISULFIDE REDUCTASE SUBUNIT A"/>
    <property type="match status" value="1"/>
</dbReference>
<proteinExistence type="predicted"/>
<keyword evidence="3" id="KW-0560">Oxidoreductase</keyword>
<evidence type="ECO:0000313" key="7">
    <source>
        <dbReference type="EMBL" id="QDT07527.1"/>
    </source>
</evidence>
<dbReference type="SUPFAM" id="SSF51905">
    <property type="entry name" value="FAD/NAD(P)-binding domain"/>
    <property type="match status" value="1"/>
</dbReference>
<dbReference type="EC" id="4.2.2.12" evidence="7"/>
<dbReference type="AlphaFoldDB" id="A0A517NK59"/>
<keyword evidence="2" id="KW-0479">Metal-binding</keyword>
<dbReference type="EMBL" id="CP036525">
    <property type="protein sequence ID" value="QDT07527.1"/>
    <property type="molecule type" value="Genomic_DNA"/>
</dbReference>
<dbReference type="PANTHER" id="PTHR43498:SF1">
    <property type="entry name" value="COB--COM HETERODISULFIDE REDUCTASE IRON-SULFUR SUBUNIT A"/>
    <property type="match status" value="1"/>
</dbReference>
<keyword evidence="8" id="KW-1185">Reference proteome</keyword>
<evidence type="ECO:0000256" key="5">
    <source>
        <dbReference type="ARBA" id="ARBA00023014"/>
    </source>
</evidence>
<dbReference type="GO" id="GO:0016491">
    <property type="term" value="F:oxidoreductase activity"/>
    <property type="evidence" value="ECO:0007669"/>
    <property type="project" value="UniProtKB-KW"/>
</dbReference>
<evidence type="ECO:0000256" key="3">
    <source>
        <dbReference type="ARBA" id="ARBA00023002"/>
    </source>
</evidence>
<organism evidence="7 8">
    <name type="scientific">Rubripirellula lacrimiformis</name>
    <dbReference type="NCBI Taxonomy" id="1930273"/>
    <lineage>
        <taxon>Bacteria</taxon>
        <taxon>Pseudomonadati</taxon>
        <taxon>Planctomycetota</taxon>
        <taxon>Planctomycetia</taxon>
        <taxon>Pirellulales</taxon>
        <taxon>Pirellulaceae</taxon>
        <taxon>Rubripirellula</taxon>
    </lineage>
</organism>
<dbReference type="Pfam" id="PF12831">
    <property type="entry name" value="FAD_oxidored"/>
    <property type="match status" value="1"/>
</dbReference>
<dbReference type="GO" id="GO:0047492">
    <property type="term" value="F:xanthan lyase activity"/>
    <property type="evidence" value="ECO:0007669"/>
    <property type="project" value="UniProtKB-EC"/>
</dbReference>
<dbReference type="Pfam" id="PF25275">
    <property type="entry name" value="Golvesin_C"/>
    <property type="match status" value="1"/>
</dbReference>
<dbReference type="GO" id="GO:0051539">
    <property type="term" value="F:4 iron, 4 sulfur cluster binding"/>
    <property type="evidence" value="ECO:0007669"/>
    <property type="project" value="UniProtKB-KW"/>
</dbReference>
<gene>
    <name evidence="7" type="primary">xly_3</name>
    <name evidence="7" type="ORF">K227x_59550</name>
</gene>
<dbReference type="InterPro" id="IPR039650">
    <property type="entry name" value="HdrA-like"/>
</dbReference>
<dbReference type="InterPro" id="IPR033803">
    <property type="entry name" value="CBD-like_Golvesin-Xly"/>
</dbReference>
<evidence type="ECO:0000256" key="2">
    <source>
        <dbReference type="ARBA" id="ARBA00022723"/>
    </source>
</evidence>
<evidence type="ECO:0000256" key="4">
    <source>
        <dbReference type="ARBA" id="ARBA00023004"/>
    </source>
</evidence>
<dbReference type="RefSeq" id="WP_246146330.1">
    <property type="nucleotide sequence ID" value="NZ_CP036525.1"/>
</dbReference>
<protein>
    <submittedName>
        <fullName evidence="7">Xanthan lyase</fullName>
        <ecNumber evidence="7">4.2.2.12</ecNumber>
    </submittedName>
</protein>
<keyword evidence="4" id="KW-0408">Iron</keyword>
<keyword evidence="5" id="KW-0411">Iron-sulfur</keyword>
<evidence type="ECO:0000313" key="8">
    <source>
        <dbReference type="Proteomes" id="UP000318538"/>
    </source>
</evidence>
<reference evidence="7 8" key="1">
    <citation type="submission" date="2019-02" db="EMBL/GenBank/DDBJ databases">
        <title>Deep-cultivation of Planctomycetes and their phenomic and genomic characterization uncovers novel biology.</title>
        <authorList>
            <person name="Wiegand S."/>
            <person name="Jogler M."/>
            <person name="Boedeker C."/>
            <person name="Pinto D."/>
            <person name="Vollmers J."/>
            <person name="Rivas-Marin E."/>
            <person name="Kohn T."/>
            <person name="Peeters S.H."/>
            <person name="Heuer A."/>
            <person name="Rast P."/>
            <person name="Oberbeckmann S."/>
            <person name="Bunk B."/>
            <person name="Jeske O."/>
            <person name="Meyerdierks A."/>
            <person name="Storesund J.E."/>
            <person name="Kallscheuer N."/>
            <person name="Luecker S."/>
            <person name="Lage O.M."/>
            <person name="Pohl T."/>
            <person name="Merkel B.J."/>
            <person name="Hornburger P."/>
            <person name="Mueller R.-W."/>
            <person name="Bruemmer F."/>
            <person name="Labrenz M."/>
            <person name="Spormann A.M."/>
            <person name="Op den Camp H."/>
            <person name="Overmann J."/>
            <person name="Amann R."/>
            <person name="Jetten M.S.M."/>
            <person name="Mascher T."/>
            <person name="Medema M.H."/>
            <person name="Devos D.P."/>
            <person name="Kaster A.-K."/>
            <person name="Ovreas L."/>
            <person name="Rohde M."/>
            <person name="Galperin M.Y."/>
            <person name="Jogler C."/>
        </authorList>
    </citation>
    <scope>NUCLEOTIDE SEQUENCE [LARGE SCALE GENOMIC DNA]</scope>
    <source>
        <strain evidence="7 8">K22_7</strain>
    </source>
</reference>
<evidence type="ECO:0000256" key="1">
    <source>
        <dbReference type="ARBA" id="ARBA00022485"/>
    </source>
</evidence>